<evidence type="ECO:0000256" key="1">
    <source>
        <dbReference type="ARBA" id="ARBA00010641"/>
    </source>
</evidence>
<dbReference type="Gene3D" id="1.10.10.10">
    <property type="entry name" value="Winged helix-like DNA-binding domain superfamily/Winged helix DNA-binding domain"/>
    <property type="match status" value="1"/>
</dbReference>
<comment type="subunit">
    <text evidence="2">Interacts transiently with the RNA polymerase catalytic core formed by RpoA, RpoB, RpoC and RpoZ (2 alpha, 1 beta, 1 beta' and 1 omega subunit) to form the RNA polymerase holoenzyme that can initiate transcription.</text>
</comment>
<dbReference type="SUPFAM" id="SSF88946">
    <property type="entry name" value="Sigma2 domain of RNA polymerase sigma factors"/>
    <property type="match status" value="1"/>
</dbReference>
<dbReference type="Gene3D" id="1.10.1740.10">
    <property type="match status" value="1"/>
</dbReference>
<organism evidence="10 11">
    <name type="scientific">Sutcliffiella rhizosphaerae</name>
    <dbReference type="NCBI Taxonomy" id="2880967"/>
    <lineage>
        <taxon>Bacteria</taxon>
        <taxon>Bacillati</taxon>
        <taxon>Bacillota</taxon>
        <taxon>Bacilli</taxon>
        <taxon>Bacillales</taxon>
        <taxon>Bacillaceae</taxon>
        <taxon>Sutcliffiella</taxon>
    </lineage>
</organism>
<evidence type="ECO:0000256" key="5">
    <source>
        <dbReference type="ARBA" id="ARBA00023125"/>
    </source>
</evidence>
<sequence>MENLEELEKESWPLKKKFLTTIQPHRTKLWQYCLRLTGTPWDAEDLVQETLMRAFASLGQYWQPLYPKAYLFRIATNTWLNQQRKRNIEIDSYEEEEHSQNYDVPDDFFVYEAMDTLTNYLPPKQAVIVILIDVFKFTAKEVANLLPSTEGAVKSALQRGRQKLHHYKKDENKEMIGQRKVKMSSSIIQAFANAFNQRDPEALATLLNENAYHDIIHVGQEYGRQVIRDNSIKDDFLDPTIADQTAEARLLWGHEVVAIFLHKRNQTELHDIITLEVEGDSIVSFRHYYFCEDFLANAAAQFGVPLQTEKEYKVLQ</sequence>
<accession>A0ABM8YSQ4</accession>
<evidence type="ECO:0000256" key="6">
    <source>
        <dbReference type="ARBA" id="ARBA00023163"/>
    </source>
</evidence>
<evidence type="ECO:0000256" key="2">
    <source>
        <dbReference type="ARBA" id="ARBA00011344"/>
    </source>
</evidence>
<keyword evidence="6 7" id="KW-0804">Transcription</keyword>
<dbReference type="PROSITE" id="PS01063">
    <property type="entry name" value="SIGMA70_ECF"/>
    <property type="match status" value="1"/>
</dbReference>
<dbReference type="InterPro" id="IPR007627">
    <property type="entry name" value="RNA_pol_sigma70_r2"/>
</dbReference>
<keyword evidence="5 7" id="KW-0238">DNA-binding</keyword>
<dbReference type="Pfam" id="PF04542">
    <property type="entry name" value="Sigma70_r2"/>
    <property type="match status" value="1"/>
</dbReference>
<evidence type="ECO:0000259" key="8">
    <source>
        <dbReference type="Pfam" id="PF04542"/>
    </source>
</evidence>
<dbReference type="Proteomes" id="UP000789833">
    <property type="component" value="Unassembled WGS sequence"/>
</dbReference>
<evidence type="ECO:0000313" key="11">
    <source>
        <dbReference type="Proteomes" id="UP000789833"/>
    </source>
</evidence>
<gene>
    <name evidence="10" type="ORF">BACCIP111883_03828</name>
</gene>
<dbReference type="InterPro" id="IPR014284">
    <property type="entry name" value="RNA_pol_sigma-70_dom"/>
</dbReference>
<evidence type="ECO:0000259" key="9">
    <source>
        <dbReference type="Pfam" id="PF08281"/>
    </source>
</evidence>
<name>A0ABM8YSQ4_9BACI</name>
<dbReference type="InterPro" id="IPR036388">
    <property type="entry name" value="WH-like_DNA-bd_sf"/>
</dbReference>
<evidence type="ECO:0000256" key="3">
    <source>
        <dbReference type="ARBA" id="ARBA00023015"/>
    </source>
</evidence>
<dbReference type="SUPFAM" id="SSF88659">
    <property type="entry name" value="Sigma3 and sigma4 domains of RNA polymerase sigma factors"/>
    <property type="match status" value="1"/>
</dbReference>
<keyword evidence="3 7" id="KW-0805">Transcription regulation</keyword>
<dbReference type="InterPro" id="IPR032710">
    <property type="entry name" value="NTF2-like_dom_sf"/>
</dbReference>
<evidence type="ECO:0000313" key="10">
    <source>
        <dbReference type="EMBL" id="CAG9623033.1"/>
    </source>
</evidence>
<proteinExistence type="inferred from homology"/>
<evidence type="ECO:0000256" key="7">
    <source>
        <dbReference type="RuleBase" id="RU000716"/>
    </source>
</evidence>
<dbReference type="Pfam" id="PF08281">
    <property type="entry name" value="Sigma70_r4_2"/>
    <property type="match status" value="1"/>
</dbReference>
<feature type="domain" description="RNA polymerase sigma-70 region 2" evidence="8">
    <location>
        <begin position="22"/>
        <end position="87"/>
    </location>
</feature>
<dbReference type="SUPFAM" id="SSF54427">
    <property type="entry name" value="NTF2-like"/>
    <property type="match status" value="1"/>
</dbReference>
<dbReference type="PANTHER" id="PTHR43133:SF8">
    <property type="entry name" value="RNA POLYMERASE SIGMA FACTOR HI_1459-RELATED"/>
    <property type="match status" value="1"/>
</dbReference>
<dbReference type="InterPro" id="IPR000838">
    <property type="entry name" value="RNA_pol_sigma70_ECF_CS"/>
</dbReference>
<dbReference type="NCBIfam" id="TIGR02937">
    <property type="entry name" value="sigma70-ECF"/>
    <property type="match status" value="1"/>
</dbReference>
<dbReference type="Gene3D" id="3.10.450.50">
    <property type="match status" value="1"/>
</dbReference>
<keyword evidence="4 7" id="KW-0731">Sigma factor</keyword>
<dbReference type="InterPro" id="IPR013324">
    <property type="entry name" value="RNA_pol_sigma_r3/r4-like"/>
</dbReference>
<comment type="similarity">
    <text evidence="1 7">Belongs to the sigma-70 factor family. ECF subfamily.</text>
</comment>
<protein>
    <recommendedName>
        <fullName evidence="7">RNA polymerase sigma factor</fullName>
    </recommendedName>
</protein>
<dbReference type="PANTHER" id="PTHR43133">
    <property type="entry name" value="RNA POLYMERASE ECF-TYPE SIGMA FACTO"/>
    <property type="match status" value="1"/>
</dbReference>
<dbReference type="EMBL" id="CAKJTJ010000033">
    <property type="protein sequence ID" value="CAG9623033.1"/>
    <property type="molecule type" value="Genomic_DNA"/>
</dbReference>
<evidence type="ECO:0000256" key="4">
    <source>
        <dbReference type="ARBA" id="ARBA00023082"/>
    </source>
</evidence>
<keyword evidence="11" id="KW-1185">Reference proteome</keyword>
<reference evidence="10 11" key="1">
    <citation type="submission" date="2021-10" db="EMBL/GenBank/DDBJ databases">
        <authorList>
            <person name="Criscuolo A."/>
        </authorList>
    </citation>
    <scope>NUCLEOTIDE SEQUENCE [LARGE SCALE GENOMIC DNA]</scope>
    <source>
        <strain evidence="11">CIP 111883</strain>
    </source>
</reference>
<dbReference type="InterPro" id="IPR013325">
    <property type="entry name" value="RNA_pol_sigma_r2"/>
</dbReference>
<dbReference type="RefSeq" id="WP_230504097.1">
    <property type="nucleotide sequence ID" value="NZ_CAKJTJ010000033.1"/>
</dbReference>
<feature type="domain" description="RNA polymerase sigma factor 70 region 4 type 2" evidence="9">
    <location>
        <begin position="112"/>
        <end position="164"/>
    </location>
</feature>
<dbReference type="InterPro" id="IPR013249">
    <property type="entry name" value="RNA_pol_sigma70_r4_t2"/>
</dbReference>
<comment type="caution">
    <text evidence="10">The sequence shown here is derived from an EMBL/GenBank/DDBJ whole genome shotgun (WGS) entry which is preliminary data.</text>
</comment>
<dbReference type="InterPro" id="IPR039425">
    <property type="entry name" value="RNA_pol_sigma-70-like"/>
</dbReference>